<sequence>MVFYPSNDIPVLTKKVIVVTGGSEGLGKQTIQQLAQHSPARIYLAARNPTKAESALQEIQSNAGPDCAPISLLTLDLASLNSVKAAAAEVLARETRLDILITNAGVMGAKGVTQDGYEMQFGVNHVGHALFIRLLQPLLQKTAAREDVAPGETRCVVLASEAEKFAPRTDPYSFEKLRGPCDDLSAFTRYGISKLANLHYAAQMAHRYPEAETGVRFVSVHPGAVITNLGDLVRGWPRTEKIMRKVAALVLGMVPVERGAWGQLWAATWPVGKQTEQLEEPKEGTFYWPVGVEGKASKLAYDEEKARELWEWTEKELEPHLS</sequence>
<dbReference type="EMBL" id="JAOPJF010000044">
    <property type="protein sequence ID" value="KAK1143002.1"/>
    <property type="molecule type" value="Genomic_DNA"/>
</dbReference>
<name>A0ACC3AZP0_9EURO</name>
<dbReference type="Proteomes" id="UP001177260">
    <property type="component" value="Unassembled WGS sequence"/>
</dbReference>
<proteinExistence type="predicted"/>
<accession>A0ACC3AZP0</accession>
<gene>
    <name evidence="1" type="ORF">N8T08_007066</name>
</gene>
<organism evidence="1 2">
    <name type="scientific">Aspergillus melleus</name>
    <dbReference type="NCBI Taxonomy" id="138277"/>
    <lineage>
        <taxon>Eukaryota</taxon>
        <taxon>Fungi</taxon>
        <taxon>Dikarya</taxon>
        <taxon>Ascomycota</taxon>
        <taxon>Pezizomycotina</taxon>
        <taxon>Eurotiomycetes</taxon>
        <taxon>Eurotiomycetidae</taxon>
        <taxon>Eurotiales</taxon>
        <taxon>Aspergillaceae</taxon>
        <taxon>Aspergillus</taxon>
        <taxon>Aspergillus subgen. Circumdati</taxon>
    </lineage>
</organism>
<evidence type="ECO:0000313" key="1">
    <source>
        <dbReference type="EMBL" id="KAK1143002.1"/>
    </source>
</evidence>
<evidence type="ECO:0000313" key="2">
    <source>
        <dbReference type="Proteomes" id="UP001177260"/>
    </source>
</evidence>
<protein>
    <submittedName>
        <fullName evidence="1">Uncharacterized protein</fullName>
    </submittedName>
</protein>
<reference evidence="1 2" key="1">
    <citation type="journal article" date="2023" name="ACS Omega">
        <title>Identification of the Neoaspergillic Acid Biosynthesis Gene Cluster by Establishing an In Vitro CRISPR-Ribonucleoprotein Genetic System in Aspergillus melleus.</title>
        <authorList>
            <person name="Yuan B."/>
            <person name="Grau M.F."/>
            <person name="Murata R.M."/>
            <person name="Torok T."/>
            <person name="Venkateswaran K."/>
            <person name="Stajich J.E."/>
            <person name="Wang C.C.C."/>
        </authorList>
    </citation>
    <scope>NUCLEOTIDE SEQUENCE [LARGE SCALE GENOMIC DNA]</scope>
    <source>
        <strain evidence="1 2">IMV 1140</strain>
    </source>
</reference>
<keyword evidence="2" id="KW-1185">Reference proteome</keyword>
<comment type="caution">
    <text evidence="1">The sequence shown here is derived from an EMBL/GenBank/DDBJ whole genome shotgun (WGS) entry which is preliminary data.</text>
</comment>